<comment type="caution">
    <text evidence="1">The sequence shown here is derived from an EMBL/GenBank/DDBJ whole genome shotgun (WGS) entry which is preliminary data.</text>
</comment>
<proteinExistence type="predicted"/>
<protein>
    <submittedName>
        <fullName evidence="1">Auxilin-like protein 1</fullName>
    </submittedName>
</protein>
<accession>A0AAW2STG2</accession>
<dbReference type="GO" id="GO:0072583">
    <property type="term" value="P:clathrin-dependent endocytosis"/>
    <property type="evidence" value="ECO:0007669"/>
    <property type="project" value="TreeGrafter"/>
</dbReference>
<dbReference type="PANTHER" id="PTHR23172:SF87">
    <property type="entry name" value="CHAPERONE DNAJ-DOMAIN SUPERFAMILY PROTEIN"/>
    <property type="match status" value="1"/>
</dbReference>
<dbReference type="GO" id="GO:0031982">
    <property type="term" value="C:vesicle"/>
    <property type="evidence" value="ECO:0007669"/>
    <property type="project" value="TreeGrafter"/>
</dbReference>
<reference evidence="1" key="1">
    <citation type="submission" date="2020-06" db="EMBL/GenBank/DDBJ databases">
        <authorList>
            <person name="Li T."/>
            <person name="Hu X."/>
            <person name="Zhang T."/>
            <person name="Song X."/>
            <person name="Zhang H."/>
            <person name="Dai N."/>
            <person name="Sheng W."/>
            <person name="Hou X."/>
            <person name="Wei L."/>
        </authorList>
    </citation>
    <scope>NUCLEOTIDE SEQUENCE</scope>
    <source>
        <strain evidence="1">KEN8</strain>
        <tissue evidence="1">Leaf</tissue>
    </source>
</reference>
<dbReference type="GO" id="GO:0005737">
    <property type="term" value="C:cytoplasm"/>
    <property type="evidence" value="ECO:0007669"/>
    <property type="project" value="TreeGrafter"/>
</dbReference>
<dbReference type="GO" id="GO:0072318">
    <property type="term" value="P:clathrin coat disassembly"/>
    <property type="evidence" value="ECO:0007669"/>
    <property type="project" value="TreeGrafter"/>
</dbReference>
<dbReference type="PANTHER" id="PTHR23172">
    <property type="entry name" value="AUXILIN/CYCLIN G-ASSOCIATED KINASE-RELATED"/>
    <property type="match status" value="1"/>
</dbReference>
<dbReference type="AlphaFoldDB" id="A0AAW2STG2"/>
<sequence>MAGARERLERASMEARLRADRATVDRATAEAWQRAADKSMAEKTASNLHDRVERSVPDRFSASFRSADTRKTSLSSRVAEALDAEVKRWSSGKEGNLRALLSTLQYILGPDSGWQPVPLTEVITSAAVKRAYRKATLCVHPDKLQQRGATIQQKYICEKVFDLLKYVLLPGTRLLRLSFDMHVSTSELEAAVYLDNAIPVVLLQKLTTLMLTRTFNPFIWDPWELFFCKFVHIDQSYEDAAHKDMKEITEEISRGIPRKIQRAAHEDMKKPHRRYEEVAPKRYEEATLKVGFSIRMDRGPYGLLEEVITRGRKPLSNS</sequence>
<reference evidence="1" key="2">
    <citation type="journal article" date="2024" name="Plant">
        <title>Genomic evolution and insights into agronomic trait innovations of Sesamum species.</title>
        <authorList>
            <person name="Miao H."/>
            <person name="Wang L."/>
            <person name="Qu L."/>
            <person name="Liu H."/>
            <person name="Sun Y."/>
            <person name="Le M."/>
            <person name="Wang Q."/>
            <person name="Wei S."/>
            <person name="Zheng Y."/>
            <person name="Lin W."/>
            <person name="Duan Y."/>
            <person name="Cao H."/>
            <person name="Xiong S."/>
            <person name="Wang X."/>
            <person name="Wei L."/>
            <person name="Li C."/>
            <person name="Ma Q."/>
            <person name="Ju M."/>
            <person name="Zhao R."/>
            <person name="Li G."/>
            <person name="Mu C."/>
            <person name="Tian Q."/>
            <person name="Mei H."/>
            <person name="Zhang T."/>
            <person name="Gao T."/>
            <person name="Zhang H."/>
        </authorList>
    </citation>
    <scope>NUCLEOTIDE SEQUENCE</scope>
    <source>
        <strain evidence="1">KEN8</strain>
    </source>
</reference>
<name>A0AAW2STG2_9LAMI</name>
<dbReference type="GO" id="GO:0030276">
    <property type="term" value="F:clathrin binding"/>
    <property type="evidence" value="ECO:0007669"/>
    <property type="project" value="TreeGrafter"/>
</dbReference>
<dbReference type="InterPro" id="IPR036869">
    <property type="entry name" value="J_dom_sf"/>
</dbReference>
<organism evidence="1">
    <name type="scientific">Sesamum calycinum</name>
    <dbReference type="NCBI Taxonomy" id="2727403"/>
    <lineage>
        <taxon>Eukaryota</taxon>
        <taxon>Viridiplantae</taxon>
        <taxon>Streptophyta</taxon>
        <taxon>Embryophyta</taxon>
        <taxon>Tracheophyta</taxon>
        <taxon>Spermatophyta</taxon>
        <taxon>Magnoliopsida</taxon>
        <taxon>eudicotyledons</taxon>
        <taxon>Gunneridae</taxon>
        <taxon>Pentapetalae</taxon>
        <taxon>asterids</taxon>
        <taxon>lamiids</taxon>
        <taxon>Lamiales</taxon>
        <taxon>Pedaliaceae</taxon>
        <taxon>Sesamum</taxon>
    </lineage>
</organism>
<dbReference type="Gene3D" id="1.10.287.110">
    <property type="entry name" value="DnaJ domain"/>
    <property type="match status" value="1"/>
</dbReference>
<gene>
    <name evidence="1" type="ORF">Scaly_0000100</name>
</gene>
<evidence type="ECO:0000313" key="1">
    <source>
        <dbReference type="EMBL" id="KAL0395517.1"/>
    </source>
</evidence>
<dbReference type="EMBL" id="JACGWM010000001">
    <property type="protein sequence ID" value="KAL0395517.1"/>
    <property type="molecule type" value="Genomic_DNA"/>
</dbReference>
<dbReference type="SUPFAM" id="SSF46565">
    <property type="entry name" value="Chaperone J-domain"/>
    <property type="match status" value="1"/>
</dbReference>